<comment type="caution">
    <text evidence="1">The sequence shown here is derived from an EMBL/GenBank/DDBJ whole genome shotgun (WGS) entry which is preliminary data.</text>
</comment>
<dbReference type="Proteomes" id="UP000193144">
    <property type="component" value="Unassembled WGS sequence"/>
</dbReference>
<name>A0A1Y1ZQ08_9PLEO</name>
<dbReference type="AlphaFoldDB" id="A0A1Y1ZQ08"/>
<keyword evidence="2" id="KW-1185">Reference proteome</keyword>
<dbReference type="EMBL" id="MCFA01000052">
    <property type="protein sequence ID" value="ORY12341.1"/>
    <property type="molecule type" value="Genomic_DNA"/>
</dbReference>
<reference evidence="1 2" key="1">
    <citation type="submission" date="2016-07" db="EMBL/GenBank/DDBJ databases">
        <title>Pervasive Adenine N6-methylation of Active Genes in Fungi.</title>
        <authorList>
            <consortium name="DOE Joint Genome Institute"/>
            <person name="Mondo S.J."/>
            <person name="Dannebaum R.O."/>
            <person name="Kuo R.C."/>
            <person name="Labutti K."/>
            <person name="Haridas S."/>
            <person name="Kuo A."/>
            <person name="Salamov A."/>
            <person name="Ahrendt S.R."/>
            <person name="Lipzen A."/>
            <person name="Sullivan W."/>
            <person name="Andreopoulos W.B."/>
            <person name="Clum A."/>
            <person name="Lindquist E."/>
            <person name="Daum C."/>
            <person name="Ramamoorthy G.K."/>
            <person name="Gryganskyi A."/>
            <person name="Culley D."/>
            <person name="Magnuson J.K."/>
            <person name="James T.Y."/>
            <person name="O'Malley M.A."/>
            <person name="Stajich J.E."/>
            <person name="Spatafora J.W."/>
            <person name="Visel A."/>
            <person name="Grigoriev I.V."/>
        </authorList>
    </citation>
    <scope>NUCLEOTIDE SEQUENCE [LARGE SCALE GENOMIC DNA]</scope>
    <source>
        <strain evidence="1 2">CBS 115471</strain>
    </source>
</reference>
<proteinExistence type="predicted"/>
<evidence type="ECO:0000313" key="1">
    <source>
        <dbReference type="EMBL" id="ORY12341.1"/>
    </source>
</evidence>
<evidence type="ECO:0000313" key="2">
    <source>
        <dbReference type="Proteomes" id="UP000193144"/>
    </source>
</evidence>
<accession>A0A1Y1ZQ08</accession>
<sequence>MFRESCEQYISHCFYLGRDSIQFNGNGSANGQRPGYRKHRSAILVHVVEHLTSGPHVGLGTSSLYGSLTAATPSLLSGSGLDLISNLNAFIPRRASHRVMSTPSFGSEASHSDFFNPGRTEKVGEPDSARAEPFELDVFYLIRGLPFSVSFYLDSRTIAILPCCLAGVTKEDELHALGTPGAGSAVQ</sequence>
<gene>
    <name evidence="1" type="ORF">BCR34DRAFT_587297</name>
</gene>
<organism evidence="1 2">
    <name type="scientific">Clohesyomyces aquaticus</name>
    <dbReference type="NCBI Taxonomy" id="1231657"/>
    <lineage>
        <taxon>Eukaryota</taxon>
        <taxon>Fungi</taxon>
        <taxon>Dikarya</taxon>
        <taxon>Ascomycota</taxon>
        <taxon>Pezizomycotina</taxon>
        <taxon>Dothideomycetes</taxon>
        <taxon>Pleosporomycetidae</taxon>
        <taxon>Pleosporales</taxon>
        <taxon>Lindgomycetaceae</taxon>
        <taxon>Clohesyomyces</taxon>
    </lineage>
</organism>
<protein>
    <submittedName>
        <fullName evidence="1">Uncharacterized protein</fullName>
    </submittedName>
</protein>